<evidence type="ECO:0000313" key="3">
    <source>
        <dbReference type="EMBL" id="KKM28226.1"/>
    </source>
</evidence>
<dbReference type="Gene3D" id="3.40.1440.10">
    <property type="entry name" value="GIY-YIG endonuclease"/>
    <property type="match status" value="1"/>
</dbReference>
<accession>A0A0F9IKT6</accession>
<dbReference type="SUPFAM" id="SSF82771">
    <property type="entry name" value="GIY-YIG endonuclease"/>
    <property type="match status" value="1"/>
</dbReference>
<reference evidence="3" key="1">
    <citation type="journal article" date="2015" name="Nature">
        <title>Complex archaea that bridge the gap between prokaryotes and eukaryotes.</title>
        <authorList>
            <person name="Spang A."/>
            <person name="Saw J.H."/>
            <person name="Jorgensen S.L."/>
            <person name="Zaremba-Niedzwiedzka K."/>
            <person name="Martijn J."/>
            <person name="Lind A.E."/>
            <person name="van Eijk R."/>
            <person name="Schleper C."/>
            <person name="Guy L."/>
            <person name="Ettema T.J."/>
        </authorList>
    </citation>
    <scope>NUCLEOTIDE SEQUENCE</scope>
</reference>
<name>A0A0F9IKT6_9ZZZZ</name>
<dbReference type="PROSITE" id="PS50164">
    <property type="entry name" value="GIY_YIG"/>
    <property type="match status" value="1"/>
</dbReference>
<dbReference type="InterPro" id="IPR050190">
    <property type="entry name" value="UPF0213_domain"/>
</dbReference>
<proteinExistence type="predicted"/>
<dbReference type="PANTHER" id="PTHR34477">
    <property type="entry name" value="UPF0213 PROTEIN YHBQ"/>
    <property type="match status" value="1"/>
</dbReference>
<dbReference type="AlphaFoldDB" id="A0A0F9IKT6"/>
<feature type="region of interest" description="Disordered" evidence="1">
    <location>
        <begin position="61"/>
        <end position="94"/>
    </location>
</feature>
<protein>
    <recommendedName>
        <fullName evidence="2">GIY-YIG domain-containing protein</fullName>
    </recommendedName>
</protein>
<feature type="domain" description="GIY-YIG" evidence="2">
    <location>
        <begin position="1"/>
        <end position="76"/>
    </location>
</feature>
<feature type="compositionally biased region" description="Basic and acidic residues" evidence="1">
    <location>
        <begin position="73"/>
        <end position="84"/>
    </location>
</feature>
<dbReference type="PANTHER" id="PTHR34477:SF1">
    <property type="entry name" value="UPF0213 PROTEIN YHBQ"/>
    <property type="match status" value="1"/>
</dbReference>
<evidence type="ECO:0000256" key="1">
    <source>
        <dbReference type="SAM" id="MobiDB-lite"/>
    </source>
</evidence>
<dbReference type="Pfam" id="PF01541">
    <property type="entry name" value="GIY-YIG"/>
    <property type="match status" value="1"/>
</dbReference>
<sequence>MWTVYVLRSHKNGWLYIGLTNDVARRLREHNRGYNRSTRGKGPFELIRTEILPTRAQARAREKQLKSGSGREMLNREYTRDRSLRAGPACHSPA</sequence>
<evidence type="ECO:0000259" key="2">
    <source>
        <dbReference type="PROSITE" id="PS50164"/>
    </source>
</evidence>
<comment type="caution">
    <text evidence="3">The sequence shown here is derived from an EMBL/GenBank/DDBJ whole genome shotgun (WGS) entry which is preliminary data.</text>
</comment>
<dbReference type="EMBL" id="LAZR01012167">
    <property type="protein sequence ID" value="KKM28226.1"/>
    <property type="molecule type" value="Genomic_DNA"/>
</dbReference>
<organism evidence="3">
    <name type="scientific">marine sediment metagenome</name>
    <dbReference type="NCBI Taxonomy" id="412755"/>
    <lineage>
        <taxon>unclassified sequences</taxon>
        <taxon>metagenomes</taxon>
        <taxon>ecological metagenomes</taxon>
    </lineage>
</organism>
<dbReference type="InterPro" id="IPR000305">
    <property type="entry name" value="GIY-YIG_endonuc"/>
</dbReference>
<dbReference type="CDD" id="cd10449">
    <property type="entry name" value="GIY-YIG_SLX1_like"/>
    <property type="match status" value="1"/>
</dbReference>
<gene>
    <name evidence="3" type="ORF">LCGC14_1566810</name>
</gene>
<dbReference type="InterPro" id="IPR035901">
    <property type="entry name" value="GIY-YIG_endonuc_sf"/>
</dbReference>